<keyword evidence="3" id="KW-1185">Reference proteome</keyword>
<proteinExistence type="predicted"/>
<accession>A0A1S4AUC7</accession>
<name>A0A1S4AUC7_TOBAC</name>
<dbReference type="KEGG" id="nta:107801308"/>
<evidence type="ECO:0000313" key="4">
    <source>
        <dbReference type="RefSeq" id="XP_016480103.1"/>
    </source>
</evidence>
<dbReference type="AlphaFoldDB" id="A0A1S4AUC7"/>
<evidence type="ECO:0000256" key="1">
    <source>
        <dbReference type="SAM" id="MobiDB-lite"/>
    </source>
</evidence>
<feature type="region of interest" description="Disordered" evidence="1">
    <location>
        <begin position="93"/>
        <end position="128"/>
    </location>
</feature>
<feature type="compositionally biased region" description="Basic and acidic residues" evidence="1">
    <location>
        <begin position="93"/>
        <end position="117"/>
    </location>
</feature>
<dbReference type="OMA" id="YHEASKY"/>
<reference evidence="4" key="2">
    <citation type="submission" date="2025-08" db="UniProtKB">
        <authorList>
            <consortium name="RefSeq"/>
        </authorList>
    </citation>
    <scope>IDENTIFICATION</scope>
    <source>
        <tissue evidence="4">Leaf</tissue>
    </source>
</reference>
<dbReference type="Pfam" id="PF25597">
    <property type="entry name" value="SH3_retrovirus"/>
    <property type="match status" value="1"/>
</dbReference>
<gene>
    <name evidence="4" type="primary">LOC107801308</name>
</gene>
<dbReference type="OrthoDB" id="1751374at2759"/>
<dbReference type="RefSeq" id="XP_016480103.1">
    <property type="nucleotide sequence ID" value="XM_016624617.1"/>
</dbReference>
<evidence type="ECO:0000313" key="3">
    <source>
        <dbReference type="Proteomes" id="UP000790787"/>
    </source>
</evidence>
<dbReference type="Proteomes" id="UP000790787">
    <property type="component" value="Chromosome 6"/>
</dbReference>
<feature type="domain" description="Retroviral polymerase SH3-like" evidence="2">
    <location>
        <begin position="6"/>
        <end position="65"/>
    </location>
</feature>
<dbReference type="InterPro" id="IPR057670">
    <property type="entry name" value="SH3_retrovirus"/>
</dbReference>
<protein>
    <submittedName>
        <fullName evidence="4">Uncharacterized protein LOC107801308</fullName>
    </submittedName>
</protein>
<sequence>MRVFGCLCYVVNVKRQDKFLARALPAVFMGYTPTKNGYKLYDLQSKQFIVSRDVVFKEHIFPFRQMKLSHVPFFPLLEPTDISSTSDILCKDLAPDHNADHDNDAEQRNEPIPKKPDTPPGTTPVPDVDSIALDVVPQLQTESSHLQDMNDALPIAVRKHPRTTGPPKWLQDFVSTSYAYHMSDYLTYDRLSPSYVRCLSAQSSIVEPKHYHEASKYARWVAAMQQKVTALEENNT</sequence>
<dbReference type="GeneID" id="107801308"/>
<evidence type="ECO:0000259" key="2">
    <source>
        <dbReference type="Pfam" id="PF25597"/>
    </source>
</evidence>
<dbReference type="PaxDb" id="4097-A0A1S4AUC7"/>
<reference evidence="3" key="1">
    <citation type="journal article" date="2014" name="Nat. Commun.">
        <title>The tobacco genome sequence and its comparison with those of tomato and potato.</title>
        <authorList>
            <person name="Sierro N."/>
            <person name="Battey J.N."/>
            <person name="Ouadi S."/>
            <person name="Bakaher N."/>
            <person name="Bovet L."/>
            <person name="Willig A."/>
            <person name="Goepfert S."/>
            <person name="Peitsch M.C."/>
            <person name="Ivanov N.V."/>
        </authorList>
    </citation>
    <scope>NUCLEOTIDE SEQUENCE [LARGE SCALE GENOMIC DNA]</scope>
</reference>
<organism evidence="3 4">
    <name type="scientific">Nicotiana tabacum</name>
    <name type="common">Common tobacco</name>
    <dbReference type="NCBI Taxonomy" id="4097"/>
    <lineage>
        <taxon>Eukaryota</taxon>
        <taxon>Viridiplantae</taxon>
        <taxon>Streptophyta</taxon>
        <taxon>Embryophyta</taxon>
        <taxon>Tracheophyta</taxon>
        <taxon>Spermatophyta</taxon>
        <taxon>Magnoliopsida</taxon>
        <taxon>eudicotyledons</taxon>
        <taxon>Gunneridae</taxon>
        <taxon>Pentapetalae</taxon>
        <taxon>asterids</taxon>
        <taxon>lamiids</taxon>
        <taxon>Solanales</taxon>
        <taxon>Solanaceae</taxon>
        <taxon>Nicotianoideae</taxon>
        <taxon>Nicotianeae</taxon>
        <taxon>Nicotiana</taxon>
    </lineage>
</organism>